<accession>A0A087SX01</accession>
<dbReference type="GO" id="GO:0032436">
    <property type="term" value="P:positive regulation of proteasomal ubiquitin-dependent protein catabolic process"/>
    <property type="evidence" value="ECO:0007669"/>
    <property type="project" value="TreeGrafter"/>
</dbReference>
<proteinExistence type="predicted"/>
<dbReference type="GO" id="GO:0031625">
    <property type="term" value="F:ubiquitin protein ligase binding"/>
    <property type="evidence" value="ECO:0007669"/>
    <property type="project" value="TreeGrafter"/>
</dbReference>
<feature type="region of interest" description="Disordered" evidence="3">
    <location>
        <begin position="82"/>
        <end position="102"/>
    </location>
</feature>
<sequence>MRRDPFISLLIEKLNNLKRDREVREKLADSLREFSEYSAKVLAKKKPSKANSKTGITTTEVRTVHWGDQKFENNRQINRKIVSQKKSLETKRPRAKRNSNETQKDDVTIIGYCFAGNPVPYRTKVRGMYITLAHFKTLFNRKGNFRYFFKKYSNEFGTKIVFEEVADDEDILPLWDGKIFAMVEEIEEYKI</sequence>
<dbReference type="AlphaFoldDB" id="A0A087SX01"/>
<dbReference type="GO" id="GO:0019901">
    <property type="term" value="F:protein kinase binding"/>
    <property type="evidence" value="ECO:0007669"/>
    <property type="project" value="TreeGrafter"/>
</dbReference>
<keyword evidence="6" id="KW-1185">Reference proteome</keyword>
<dbReference type="InterPro" id="IPR001158">
    <property type="entry name" value="DIX"/>
</dbReference>
<gene>
    <name evidence="5" type="ORF">X975_23245</name>
</gene>
<evidence type="ECO:0000256" key="2">
    <source>
        <dbReference type="PROSITE-ProRule" id="PRU00069"/>
    </source>
</evidence>
<evidence type="ECO:0000259" key="4">
    <source>
        <dbReference type="PROSITE" id="PS50841"/>
    </source>
</evidence>
<dbReference type="PANTHER" id="PTHR46102:SF2">
    <property type="entry name" value="AXIN"/>
    <property type="match status" value="1"/>
</dbReference>
<dbReference type="GO" id="GO:0060090">
    <property type="term" value="F:molecular adaptor activity"/>
    <property type="evidence" value="ECO:0007669"/>
    <property type="project" value="TreeGrafter"/>
</dbReference>
<dbReference type="PROSITE" id="PS50841">
    <property type="entry name" value="DIX"/>
    <property type="match status" value="1"/>
</dbReference>
<dbReference type="Pfam" id="PF00778">
    <property type="entry name" value="DIX"/>
    <property type="match status" value="1"/>
</dbReference>
<dbReference type="InterPro" id="IPR029071">
    <property type="entry name" value="Ubiquitin-like_domsf"/>
</dbReference>
<dbReference type="SMART" id="SM00021">
    <property type="entry name" value="DAX"/>
    <property type="match status" value="1"/>
</dbReference>
<dbReference type="OMA" id="DILPLWD"/>
<dbReference type="OrthoDB" id="10007451at2759"/>
<dbReference type="GO" id="GO:0008013">
    <property type="term" value="F:beta-catenin binding"/>
    <property type="evidence" value="ECO:0007669"/>
    <property type="project" value="TreeGrafter"/>
</dbReference>
<dbReference type="EMBL" id="KK112339">
    <property type="protein sequence ID" value="KFM57390.1"/>
    <property type="molecule type" value="Genomic_DNA"/>
</dbReference>
<dbReference type="GO" id="GO:0048468">
    <property type="term" value="P:cell development"/>
    <property type="evidence" value="ECO:0007669"/>
    <property type="project" value="TreeGrafter"/>
</dbReference>
<dbReference type="GO" id="GO:0005634">
    <property type="term" value="C:nucleus"/>
    <property type="evidence" value="ECO:0007669"/>
    <property type="project" value="TreeGrafter"/>
</dbReference>
<dbReference type="GO" id="GO:0090090">
    <property type="term" value="P:negative regulation of canonical Wnt signaling pathway"/>
    <property type="evidence" value="ECO:0007669"/>
    <property type="project" value="InterPro"/>
</dbReference>
<feature type="domain" description="DIX" evidence="4">
    <location>
        <begin position="105"/>
        <end position="187"/>
    </location>
</feature>
<dbReference type="GO" id="GO:0030877">
    <property type="term" value="C:beta-catenin destruction complex"/>
    <property type="evidence" value="ECO:0007669"/>
    <property type="project" value="TreeGrafter"/>
</dbReference>
<dbReference type="STRING" id="407821.A0A087SX01"/>
<feature type="compositionally biased region" description="Basic and acidic residues" evidence="3">
    <location>
        <begin position="86"/>
        <end position="102"/>
    </location>
</feature>
<feature type="non-terminal residue" evidence="5">
    <location>
        <position position="191"/>
    </location>
</feature>
<dbReference type="GO" id="GO:0005886">
    <property type="term" value="C:plasma membrane"/>
    <property type="evidence" value="ECO:0007669"/>
    <property type="project" value="TreeGrafter"/>
</dbReference>
<evidence type="ECO:0000313" key="5">
    <source>
        <dbReference type="EMBL" id="KFM57390.1"/>
    </source>
</evidence>
<name>A0A087SX01_STEMI</name>
<reference evidence="5 6" key="1">
    <citation type="submission" date="2013-11" db="EMBL/GenBank/DDBJ databases">
        <title>Genome sequencing of Stegodyphus mimosarum.</title>
        <authorList>
            <person name="Bechsgaard J."/>
        </authorList>
    </citation>
    <scope>NUCLEOTIDE SEQUENCE [LARGE SCALE GENOMIC DNA]</scope>
</reference>
<dbReference type="Gene3D" id="2.40.240.130">
    <property type="match status" value="1"/>
</dbReference>
<organism evidence="5 6">
    <name type="scientific">Stegodyphus mimosarum</name>
    <name type="common">African social velvet spider</name>
    <dbReference type="NCBI Taxonomy" id="407821"/>
    <lineage>
        <taxon>Eukaryota</taxon>
        <taxon>Metazoa</taxon>
        <taxon>Ecdysozoa</taxon>
        <taxon>Arthropoda</taxon>
        <taxon>Chelicerata</taxon>
        <taxon>Arachnida</taxon>
        <taxon>Araneae</taxon>
        <taxon>Araneomorphae</taxon>
        <taxon>Entelegynae</taxon>
        <taxon>Eresoidea</taxon>
        <taxon>Eresidae</taxon>
        <taxon>Stegodyphus</taxon>
    </lineage>
</organism>
<keyword evidence="1 2" id="KW-0879">Wnt signaling pathway</keyword>
<evidence type="ECO:0000313" key="6">
    <source>
        <dbReference type="Proteomes" id="UP000054359"/>
    </source>
</evidence>
<dbReference type="GO" id="GO:0016055">
    <property type="term" value="P:Wnt signaling pathway"/>
    <property type="evidence" value="ECO:0007669"/>
    <property type="project" value="UniProtKB-KW"/>
</dbReference>
<evidence type="ECO:0000256" key="3">
    <source>
        <dbReference type="SAM" id="MobiDB-lite"/>
    </source>
</evidence>
<dbReference type="Proteomes" id="UP000054359">
    <property type="component" value="Unassembled WGS sequence"/>
</dbReference>
<protein>
    <submittedName>
        <fullName evidence="5">Axin-1</fullName>
    </submittedName>
</protein>
<dbReference type="InterPro" id="IPR043581">
    <property type="entry name" value="Axin-like"/>
</dbReference>
<dbReference type="SUPFAM" id="SSF54236">
    <property type="entry name" value="Ubiquitin-like"/>
    <property type="match status" value="1"/>
</dbReference>
<dbReference type="PANTHER" id="PTHR46102">
    <property type="entry name" value="AXIN"/>
    <property type="match status" value="1"/>
</dbReference>
<evidence type="ECO:0000256" key="1">
    <source>
        <dbReference type="ARBA" id="ARBA00022687"/>
    </source>
</evidence>
<dbReference type="InterPro" id="IPR038207">
    <property type="entry name" value="DIX_dom_sf"/>
</dbReference>